<proteinExistence type="predicted"/>
<evidence type="ECO:0000313" key="3">
    <source>
        <dbReference type="Proteomes" id="UP001338125"/>
    </source>
</evidence>
<comment type="caution">
    <text evidence="2">The sequence shown here is derived from an EMBL/GenBank/DDBJ whole genome shotgun (WGS) entry which is preliminary data.</text>
</comment>
<feature type="region of interest" description="Disordered" evidence="1">
    <location>
        <begin position="39"/>
        <end position="61"/>
    </location>
</feature>
<sequence length="95" mass="10784">MTVAVFTLYPTAMGLMATSGFQKKSSDHFPREWEERLNGLHVQGDHQQYPSRPPSPERRRMVGGKGGDVFRVTASEHFPQIPGPRCESSRWITKL</sequence>
<gene>
    <name evidence="2" type="ORF">PT974_01392</name>
</gene>
<evidence type="ECO:0000313" key="2">
    <source>
        <dbReference type="EMBL" id="KAK5999006.1"/>
    </source>
</evidence>
<accession>A0ABR0T4W2</accession>
<name>A0ABR0T4W2_9HYPO</name>
<protein>
    <submittedName>
        <fullName evidence="2">Uncharacterized protein</fullName>
    </submittedName>
</protein>
<organism evidence="2 3">
    <name type="scientific">Cladobotryum mycophilum</name>
    <dbReference type="NCBI Taxonomy" id="491253"/>
    <lineage>
        <taxon>Eukaryota</taxon>
        <taxon>Fungi</taxon>
        <taxon>Dikarya</taxon>
        <taxon>Ascomycota</taxon>
        <taxon>Pezizomycotina</taxon>
        <taxon>Sordariomycetes</taxon>
        <taxon>Hypocreomycetidae</taxon>
        <taxon>Hypocreales</taxon>
        <taxon>Hypocreaceae</taxon>
        <taxon>Cladobotryum</taxon>
    </lineage>
</organism>
<keyword evidence="3" id="KW-1185">Reference proteome</keyword>
<reference evidence="2 3" key="1">
    <citation type="submission" date="2024-01" db="EMBL/GenBank/DDBJ databases">
        <title>Complete genome of Cladobotryum mycophilum ATHUM6906.</title>
        <authorList>
            <person name="Christinaki A.C."/>
            <person name="Myridakis A.I."/>
            <person name="Kouvelis V.N."/>
        </authorList>
    </citation>
    <scope>NUCLEOTIDE SEQUENCE [LARGE SCALE GENOMIC DNA]</scope>
    <source>
        <strain evidence="2 3">ATHUM6906</strain>
    </source>
</reference>
<evidence type="ECO:0000256" key="1">
    <source>
        <dbReference type="SAM" id="MobiDB-lite"/>
    </source>
</evidence>
<dbReference type="EMBL" id="JAVFKD010000001">
    <property type="protein sequence ID" value="KAK5999006.1"/>
    <property type="molecule type" value="Genomic_DNA"/>
</dbReference>
<dbReference type="Proteomes" id="UP001338125">
    <property type="component" value="Unassembled WGS sequence"/>
</dbReference>